<feature type="compositionally biased region" description="Basic and acidic residues" evidence="5">
    <location>
        <begin position="1358"/>
        <end position="1377"/>
    </location>
</feature>
<feature type="compositionally biased region" description="Basic and acidic residues" evidence="5">
    <location>
        <begin position="633"/>
        <end position="645"/>
    </location>
</feature>
<organism evidence="8 9">
    <name type="scientific">Ananas comosus</name>
    <name type="common">Pineapple</name>
    <name type="synonym">Ananas ananas</name>
    <dbReference type="NCBI Taxonomy" id="4615"/>
    <lineage>
        <taxon>Eukaryota</taxon>
        <taxon>Viridiplantae</taxon>
        <taxon>Streptophyta</taxon>
        <taxon>Embryophyta</taxon>
        <taxon>Tracheophyta</taxon>
        <taxon>Spermatophyta</taxon>
        <taxon>Magnoliopsida</taxon>
        <taxon>Liliopsida</taxon>
        <taxon>Poales</taxon>
        <taxon>Bromeliaceae</taxon>
        <taxon>Bromelioideae</taxon>
        <taxon>Ananas</taxon>
    </lineage>
</organism>
<evidence type="ECO:0000313" key="8">
    <source>
        <dbReference type="EMBL" id="OAY71918.1"/>
    </source>
</evidence>
<dbReference type="PANTHER" id="PTHR13793">
    <property type="entry name" value="PHD FINGER PROTEINS"/>
    <property type="match status" value="1"/>
</dbReference>
<evidence type="ECO:0000256" key="2">
    <source>
        <dbReference type="ARBA" id="ARBA00022771"/>
    </source>
</evidence>
<dbReference type="PROSITE" id="PS01359">
    <property type="entry name" value="ZF_PHD_1"/>
    <property type="match status" value="2"/>
</dbReference>
<feature type="domain" description="PHD-type" evidence="6">
    <location>
        <begin position="979"/>
        <end position="1028"/>
    </location>
</feature>
<dbReference type="SUPFAM" id="SSF57903">
    <property type="entry name" value="FYVE/PHD zinc finger"/>
    <property type="match status" value="2"/>
</dbReference>
<dbReference type="GO" id="GO:0008270">
    <property type="term" value="F:zinc ion binding"/>
    <property type="evidence" value="ECO:0007669"/>
    <property type="project" value="UniProtKB-KW"/>
</dbReference>
<dbReference type="Gene3D" id="3.30.40.10">
    <property type="entry name" value="Zinc/RING finger domain, C3HC4 (zinc finger)"/>
    <property type="match status" value="4"/>
</dbReference>
<dbReference type="Proteomes" id="UP000092600">
    <property type="component" value="Unassembled WGS sequence"/>
</dbReference>
<sequence>MGCPAAARGDERGRACAGDGGSALRGGVSGAGEEPRAAPEGAVDLLAQARKALALRSPFDAEEAGPRAVTLPAGLAAFLAKHTDGRRKHKKPPEGEPGEKPPAPAPVAASTVWDHTEEFFRPLTSADIDLLVPNLPFSSGQLDSCFLIPFPGTFLETDKKDGPCDAAEVQLSSNTASEKAEAVKEEEQGAEVEKVQLAKAEEEPMEIDEVGTSSDALPEKEEDESSSFSWLLGAKERFILTSERPNKKRKLLGGDAGLEHLLVLPHSHEEASTSCDLCCSQDSTFKTNKLLSCYSCKAAVHQKCYGVHEVPKGSWSCSYCKHLEKDGGDRSSRPCVLCPKEGGALKPVESHSGRGGDGSTTKFAHLFCSLWIPEVYVEDIKAMEPVMNIRGVQETRKKLVCNVCKVKHGACVRCSHGTCRTSFHPMCARESKHQMEIWGKFGNENVEMRAYCSKHSSSKDISNSKNVKVTGGDDSLAAGPPSAILATRKLPKLRLSRKNNDKSMMHEFTSSSCDEVGKMDNNTEQELLANQQNSPSFQAVKQSKVVDSDGPTENGNLMRNSTDVAAILRKLIDRGKVSVRDIASEIGISSDSLEAALVGETTTFSPGLKLKIIKWLQHSAHMPANVKSPLVPSDDKVTSHDKPDPVLKYLPPRRAKGSTRTSKNNKPPCPQSSDSKIIAETMDVTFVATEDEKPETNGKISSASDQNSKEKEELPEPILDDTCKLSDAASPLDFMPGANGNSVKEERNDFSGLQHGEQLIEGFSSFNDGVDHADNAKVLPRASENGYCGDFDCDADPMLFRKFAFNSDGPSSDSYIHPLVRKRLMIVQDHNFKQSNAEAYINEDLMSKIVKNLPQELDAFNSRKWDLILVNQFLREVKEAKKRGRKERRHKEAQAVLAAAAAAAAASSRNSALRKDSNDEIGPTNQESTPKASVGSGRVGLPTASTSRAKDSSRSALNKLSSDKNSGLFQMPDFSKDNALYCGICMRTETVLNRIFVCSSCKVAVHLDCYRCLKNPIGPWKCELCEDMSLRSTSNESDGRDRVSFVAQCRLCGGVSGAFRKTTAGQWVHAFCTEWLLESRFRRGQENLVEGMDTLHMEKDTCCICRQKVGACLKCSYGDCQITFHPSCARGAGLYMNTKCMDSKLQHNAYCSKHSTEQREADIRRYGAEELDSMKQIRVRLEKLRLLCERIIKREKLKRDLVLCSHDILASKRDHVACSVLLRGSFPPGVSSESATTSINNKSYSGTVQRSDDVTVDSTVSGKRTIKFSLHNKDAERHTDDSSTSQLSFKRKLADRSTFAGKQLPHRSTSVASRNSAEDGDKKSKPRKHTLVMTSDEASMQNQRLPKGFAYVPIGSLSKEKVPPDDAVSHEPHEPGG</sequence>
<feature type="region of interest" description="Disordered" evidence="5">
    <location>
        <begin position="81"/>
        <end position="107"/>
    </location>
</feature>
<feature type="domain" description="PHD-type" evidence="6">
    <location>
        <begin position="272"/>
        <end position="323"/>
    </location>
</feature>
<name>A0A199V4K4_ANACO</name>
<evidence type="ECO:0000256" key="5">
    <source>
        <dbReference type="SAM" id="MobiDB-lite"/>
    </source>
</evidence>
<feature type="region of interest" description="Disordered" evidence="5">
    <location>
        <begin position="1"/>
        <end position="39"/>
    </location>
</feature>
<accession>A0A199V4K4</accession>
<feature type="compositionally biased region" description="Polar residues" evidence="5">
    <location>
        <begin position="1332"/>
        <end position="1344"/>
    </location>
</feature>
<feature type="domain" description="PHD-type" evidence="7">
    <location>
        <begin position="332"/>
        <end position="456"/>
    </location>
</feature>
<keyword evidence="2 4" id="KW-0863">Zinc-finger</keyword>
<dbReference type="InterPro" id="IPR001965">
    <property type="entry name" value="Znf_PHD"/>
</dbReference>
<comment type="caution">
    <text evidence="8">The sequence shown here is derived from an EMBL/GenBank/DDBJ whole genome shotgun (WGS) entry which is preliminary data.</text>
</comment>
<reference evidence="8 9" key="1">
    <citation type="journal article" date="2016" name="DNA Res.">
        <title>The draft genome of MD-2 pineapple using hybrid error correction of long reads.</title>
        <authorList>
            <person name="Redwan R.M."/>
            <person name="Saidin A."/>
            <person name="Kumar S.V."/>
        </authorList>
    </citation>
    <scope>NUCLEOTIDE SEQUENCE [LARGE SCALE GENOMIC DNA]</scope>
    <source>
        <strain evidence="9">cv. MD2</strain>
        <tissue evidence="8">Leaf</tissue>
    </source>
</reference>
<evidence type="ECO:0000313" key="9">
    <source>
        <dbReference type="Proteomes" id="UP000092600"/>
    </source>
</evidence>
<dbReference type="CDD" id="cd15489">
    <property type="entry name" value="PHD_SF"/>
    <property type="match status" value="1"/>
</dbReference>
<dbReference type="Pfam" id="PF13832">
    <property type="entry name" value="zf-HC5HC2H_2"/>
    <property type="match status" value="2"/>
</dbReference>
<keyword evidence="1" id="KW-0479">Metal-binding</keyword>
<dbReference type="Pfam" id="PF13831">
    <property type="entry name" value="PHD_2"/>
    <property type="match status" value="2"/>
</dbReference>
<evidence type="ECO:0000256" key="1">
    <source>
        <dbReference type="ARBA" id="ARBA00022723"/>
    </source>
</evidence>
<evidence type="ECO:0000256" key="4">
    <source>
        <dbReference type="PROSITE-ProRule" id="PRU00146"/>
    </source>
</evidence>
<dbReference type="PANTHER" id="PTHR13793:SF107">
    <property type="entry name" value="BROMODOMAIN-CONTAINING PROTEIN HOMOLOG"/>
    <property type="match status" value="1"/>
</dbReference>
<dbReference type="STRING" id="4615.A0A199V4K4"/>
<feature type="compositionally biased region" description="Gly residues" evidence="5">
    <location>
        <begin position="18"/>
        <end position="30"/>
    </location>
</feature>
<dbReference type="CDD" id="cd15571">
    <property type="entry name" value="ePHD"/>
    <property type="match status" value="1"/>
</dbReference>
<feature type="compositionally biased region" description="Polar residues" evidence="5">
    <location>
        <begin position="658"/>
        <end position="675"/>
    </location>
</feature>
<evidence type="ECO:0000259" key="7">
    <source>
        <dbReference type="PROSITE" id="PS51805"/>
    </source>
</evidence>
<dbReference type="InterPro" id="IPR011011">
    <property type="entry name" value="Znf_FYVE_PHD"/>
</dbReference>
<gene>
    <name evidence="8" type="ORF">ACMD2_15747</name>
</gene>
<dbReference type="InterPro" id="IPR034732">
    <property type="entry name" value="EPHD"/>
</dbReference>
<feature type="region of interest" description="Disordered" evidence="5">
    <location>
        <begin position="201"/>
        <end position="224"/>
    </location>
</feature>
<feature type="region of interest" description="Disordered" evidence="5">
    <location>
        <begin position="1296"/>
        <end position="1377"/>
    </location>
</feature>
<feature type="region of interest" description="Disordered" evidence="5">
    <location>
        <begin position="626"/>
        <end position="714"/>
    </location>
</feature>
<dbReference type="InterPro" id="IPR019786">
    <property type="entry name" value="Zinc_finger_PHD-type_CS"/>
</dbReference>
<dbReference type="GO" id="GO:0006357">
    <property type="term" value="P:regulation of transcription by RNA polymerase II"/>
    <property type="evidence" value="ECO:0007669"/>
    <property type="project" value="TreeGrafter"/>
</dbReference>
<evidence type="ECO:0000256" key="3">
    <source>
        <dbReference type="ARBA" id="ARBA00022833"/>
    </source>
</evidence>
<keyword evidence="3" id="KW-0862">Zinc</keyword>
<dbReference type="InterPro" id="IPR019787">
    <property type="entry name" value="Znf_PHD-finger"/>
</dbReference>
<feature type="compositionally biased region" description="Polar residues" evidence="5">
    <location>
        <begin position="1306"/>
        <end position="1315"/>
    </location>
</feature>
<feature type="region of interest" description="Disordered" evidence="5">
    <location>
        <begin position="1229"/>
        <end position="1256"/>
    </location>
</feature>
<dbReference type="InterPro" id="IPR013083">
    <property type="entry name" value="Znf_RING/FYVE/PHD"/>
</dbReference>
<feature type="region of interest" description="Disordered" evidence="5">
    <location>
        <begin position="908"/>
        <end position="958"/>
    </location>
</feature>
<evidence type="ECO:0000259" key="6">
    <source>
        <dbReference type="PROSITE" id="PS50016"/>
    </source>
</evidence>
<feature type="compositionally biased region" description="Polar residues" evidence="5">
    <location>
        <begin position="1231"/>
        <end position="1249"/>
    </location>
</feature>
<dbReference type="InterPro" id="IPR050701">
    <property type="entry name" value="Histone_Mod_Regulator"/>
</dbReference>
<dbReference type="PROSITE" id="PS50016">
    <property type="entry name" value="ZF_PHD_2"/>
    <property type="match status" value="2"/>
</dbReference>
<dbReference type="PROSITE" id="PS51805">
    <property type="entry name" value="EPHD"/>
    <property type="match status" value="2"/>
</dbReference>
<proteinExistence type="predicted"/>
<dbReference type="SMART" id="SM00249">
    <property type="entry name" value="PHD"/>
    <property type="match status" value="4"/>
</dbReference>
<dbReference type="EMBL" id="LSRQ01003309">
    <property type="protein sequence ID" value="OAY71918.1"/>
    <property type="molecule type" value="Genomic_DNA"/>
</dbReference>
<protein>
    <submittedName>
        <fullName evidence="8">Protein Jade-3</fullName>
    </submittedName>
</protein>
<feature type="domain" description="PHD-type" evidence="7">
    <location>
        <begin position="1046"/>
        <end position="1155"/>
    </location>
</feature>